<dbReference type="AlphaFoldDB" id="A0A0D9YZ18"/>
<sequence length="105" mass="10775">MADMGSGAHARTVNALPRDRELLAGGASTGAGEEEDNTDAATDEEVEREGVALAAAVGAEHDEHLVEAGEDAAAGDKLRRGVDGGGCGRLRRAPTWDMDDEGCGR</sequence>
<keyword evidence="3" id="KW-1185">Reference proteome</keyword>
<dbReference type="HOGENOM" id="CLU_2240789_0_0_1"/>
<feature type="compositionally biased region" description="Acidic residues" evidence="1">
    <location>
        <begin position="32"/>
        <end position="47"/>
    </location>
</feature>
<reference evidence="2" key="1">
    <citation type="submission" date="2015-04" db="UniProtKB">
        <authorList>
            <consortium name="EnsemblPlants"/>
        </authorList>
    </citation>
    <scope>IDENTIFICATION</scope>
</reference>
<accession>A0A0D9YZ18</accession>
<feature type="region of interest" description="Disordered" evidence="1">
    <location>
        <begin position="77"/>
        <end position="105"/>
    </location>
</feature>
<feature type="region of interest" description="Disordered" evidence="1">
    <location>
        <begin position="1"/>
        <end position="48"/>
    </location>
</feature>
<dbReference type="EnsemblPlants" id="OGLUM02G35380.1">
    <property type="protein sequence ID" value="OGLUM02G35380.1"/>
    <property type="gene ID" value="OGLUM02G35380"/>
</dbReference>
<name>A0A0D9YZ18_9ORYZ</name>
<evidence type="ECO:0000313" key="2">
    <source>
        <dbReference type="EnsemblPlants" id="OGLUM02G35380.1"/>
    </source>
</evidence>
<evidence type="ECO:0008006" key="4">
    <source>
        <dbReference type="Google" id="ProtNLM"/>
    </source>
</evidence>
<evidence type="ECO:0000256" key="1">
    <source>
        <dbReference type="SAM" id="MobiDB-lite"/>
    </source>
</evidence>
<proteinExistence type="predicted"/>
<reference evidence="2" key="2">
    <citation type="submission" date="2018-05" db="EMBL/GenBank/DDBJ databases">
        <title>OgluRS3 (Oryza glumaepatula Reference Sequence Version 3).</title>
        <authorList>
            <person name="Zhang J."/>
            <person name="Kudrna D."/>
            <person name="Lee S."/>
            <person name="Talag J."/>
            <person name="Welchert J."/>
            <person name="Wing R.A."/>
        </authorList>
    </citation>
    <scope>NUCLEOTIDE SEQUENCE [LARGE SCALE GENOMIC DNA]</scope>
</reference>
<protein>
    <recommendedName>
        <fullName evidence="4">DUF834 domain-containing protein</fullName>
    </recommendedName>
</protein>
<evidence type="ECO:0000313" key="3">
    <source>
        <dbReference type="Proteomes" id="UP000026961"/>
    </source>
</evidence>
<dbReference type="Proteomes" id="UP000026961">
    <property type="component" value="Chromosome 2"/>
</dbReference>
<organism evidence="2">
    <name type="scientific">Oryza glumipatula</name>
    <dbReference type="NCBI Taxonomy" id="40148"/>
    <lineage>
        <taxon>Eukaryota</taxon>
        <taxon>Viridiplantae</taxon>
        <taxon>Streptophyta</taxon>
        <taxon>Embryophyta</taxon>
        <taxon>Tracheophyta</taxon>
        <taxon>Spermatophyta</taxon>
        <taxon>Magnoliopsida</taxon>
        <taxon>Liliopsida</taxon>
        <taxon>Poales</taxon>
        <taxon>Poaceae</taxon>
        <taxon>BOP clade</taxon>
        <taxon>Oryzoideae</taxon>
        <taxon>Oryzeae</taxon>
        <taxon>Oryzinae</taxon>
        <taxon>Oryza</taxon>
    </lineage>
</organism>
<dbReference type="Gramene" id="OGLUM02G35380.1">
    <property type="protein sequence ID" value="OGLUM02G35380.1"/>
    <property type="gene ID" value="OGLUM02G35380"/>
</dbReference>